<reference evidence="2" key="1">
    <citation type="journal article" date="2023" name="Front. Plant Sci.">
        <title>Chromosomal-level genome assembly of Melastoma candidum provides insights into trichome evolution.</title>
        <authorList>
            <person name="Zhong Y."/>
            <person name="Wu W."/>
            <person name="Sun C."/>
            <person name="Zou P."/>
            <person name="Liu Y."/>
            <person name="Dai S."/>
            <person name="Zhou R."/>
        </authorList>
    </citation>
    <scope>NUCLEOTIDE SEQUENCE [LARGE SCALE GENOMIC DNA]</scope>
</reference>
<dbReference type="EMBL" id="CM042883">
    <property type="protein sequence ID" value="KAI4377957.1"/>
    <property type="molecule type" value="Genomic_DNA"/>
</dbReference>
<comment type="caution">
    <text evidence="1">The sequence shown here is derived from an EMBL/GenBank/DDBJ whole genome shotgun (WGS) entry which is preliminary data.</text>
</comment>
<protein>
    <submittedName>
        <fullName evidence="1">Uncharacterized protein</fullName>
    </submittedName>
</protein>
<organism evidence="1 2">
    <name type="scientific">Melastoma candidum</name>
    <dbReference type="NCBI Taxonomy" id="119954"/>
    <lineage>
        <taxon>Eukaryota</taxon>
        <taxon>Viridiplantae</taxon>
        <taxon>Streptophyta</taxon>
        <taxon>Embryophyta</taxon>
        <taxon>Tracheophyta</taxon>
        <taxon>Spermatophyta</taxon>
        <taxon>Magnoliopsida</taxon>
        <taxon>eudicotyledons</taxon>
        <taxon>Gunneridae</taxon>
        <taxon>Pentapetalae</taxon>
        <taxon>rosids</taxon>
        <taxon>malvids</taxon>
        <taxon>Myrtales</taxon>
        <taxon>Melastomataceae</taxon>
        <taxon>Melastomatoideae</taxon>
        <taxon>Melastomateae</taxon>
        <taxon>Melastoma</taxon>
    </lineage>
</organism>
<sequence>MEKTSPSKKLLMELARESLIAISSSVPDDVAGAQPESLKTATVSPLPNGDSAEKYRSELMSISLQSPEPKGLPLPNGDSAEKYRSELISLSEQSPEPKGLPVVGSP</sequence>
<evidence type="ECO:0000313" key="2">
    <source>
        <dbReference type="Proteomes" id="UP001057402"/>
    </source>
</evidence>
<name>A0ACB9RHP1_9MYRT</name>
<dbReference type="Proteomes" id="UP001057402">
    <property type="component" value="Chromosome 4"/>
</dbReference>
<evidence type="ECO:0000313" key="1">
    <source>
        <dbReference type="EMBL" id="KAI4377957.1"/>
    </source>
</evidence>
<proteinExistence type="predicted"/>
<keyword evidence="2" id="KW-1185">Reference proteome</keyword>
<accession>A0ACB9RHP1</accession>
<gene>
    <name evidence="1" type="ORF">MLD38_015507</name>
</gene>